<dbReference type="Pfam" id="PF01257">
    <property type="entry name" value="2Fe-2S_thioredx"/>
    <property type="match status" value="1"/>
</dbReference>
<dbReference type="Gene3D" id="3.40.30.10">
    <property type="entry name" value="Glutaredoxin"/>
    <property type="match status" value="1"/>
</dbReference>
<dbReference type="InterPro" id="IPR036249">
    <property type="entry name" value="Thioredoxin-like_sf"/>
</dbReference>
<dbReference type="AlphaFoldDB" id="A0A9D1EZC2"/>
<comment type="caution">
    <text evidence="1">The sequence shown here is derived from an EMBL/GenBank/DDBJ whole genome shotgun (WGS) entry which is preliminary data.</text>
</comment>
<evidence type="ECO:0000313" key="1">
    <source>
        <dbReference type="EMBL" id="HIS36700.1"/>
    </source>
</evidence>
<name>A0A9D1EZC2_9BACT</name>
<dbReference type="Proteomes" id="UP000823928">
    <property type="component" value="Unassembled WGS sequence"/>
</dbReference>
<organism evidence="1 2">
    <name type="scientific">Candidatus Scatousia excrementigallinarum</name>
    <dbReference type="NCBI Taxonomy" id="2840935"/>
    <lineage>
        <taxon>Bacteria</taxon>
        <taxon>Candidatus Scatousia</taxon>
    </lineage>
</organism>
<protein>
    <submittedName>
        <fullName evidence="1">NAD(P)H-dependent oxidoreductase subunit E</fullName>
    </submittedName>
</protein>
<proteinExistence type="predicted"/>
<gene>
    <name evidence="1" type="ORF">IAC10_08745</name>
</gene>
<evidence type="ECO:0000313" key="2">
    <source>
        <dbReference type="Proteomes" id="UP000823928"/>
    </source>
</evidence>
<reference evidence="1" key="1">
    <citation type="submission" date="2020-10" db="EMBL/GenBank/DDBJ databases">
        <authorList>
            <person name="Gilroy R."/>
        </authorList>
    </citation>
    <scope>NUCLEOTIDE SEQUENCE</scope>
    <source>
        <strain evidence="1">6276</strain>
    </source>
</reference>
<reference evidence="1" key="2">
    <citation type="journal article" date="2021" name="PeerJ">
        <title>Extensive microbial diversity within the chicken gut microbiome revealed by metagenomics and culture.</title>
        <authorList>
            <person name="Gilroy R."/>
            <person name="Ravi A."/>
            <person name="Getino M."/>
            <person name="Pursley I."/>
            <person name="Horton D.L."/>
            <person name="Alikhan N.F."/>
            <person name="Baker D."/>
            <person name="Gharbi K."/>
            <person name="Hall N."/>
            <person name="Watson M."/>
            <person name="Adriaenssens E.M."/>
            <person name="Foster-Nyarko E."/>
            <person name="Jarju S."/>
            <person name="Secka A."/>
            <person name="Antonio M."/>
            <person name="Oren A."/>
            <person name="Chaudhuri R.R."/>
            <person name="La Ragione R."/>
            <person name="Hildebrand F."/>
            <person name="Pallen M.J."/>
        </authorList>
    </citation>
    <scope>NUCLEOTIDE SEQUENCE</scope>
    <source>
        <strain evidence="1">6276</strain>
    </source>
</reference>
<dbReference type="SUPFAM" id="SSF52833">
    <property type="entry name" value="Thioredoxin-like"/>
    <property type="match status" value="1"/>
</dbReference>
<dbReference type="EMBL" id="DVIU01000171">
    <property type="protein sequence ID" value="HIS36700.1"/>
    <property type="molecule type" value="Genomic_DNA"/>
</dbReference>
<sequence length="87" mass="9466">MSEKISVKVCLGTTCFVMGSANLQELIETVPAKYGDKVEVSGVPCLGLCSIDWEFSKAPYVKVDEDVIKEATVEKVLKAIDEKLAVK</sequence>
<accession>A0A9D1EZC2</accession>